<dbReference type="EMBL" id="JARKIF010000020">
    <property type="protein sequence ID" value="KAJ7618064.1"/>
    <property type="molecule type" value="Genomic_DNA"/>
</dbReference>
<comment type="caution">
    <text evidence="1">The sequence shown here is derived from an EMBL/GenBank/DDBJ whole genome shotgun (WGS) entry which is preliminary data.</text>
</comment>
<keyword evidence="2" id="KW-1185">Reference proteome</keyword>
<evidence type="ECO:0000313" key="2">
    <source>
        <dbReference type="Proteomes" id="UP001221142"/>
    </source>
</evidence>
<dbReference type="AlphaFoldDB" id="A0AAD7FG13"/>
<accession>A0AAD7FG13</accession>
<evidence type="ECO:0000313" key="1">
    <source>
        <dbReference type="EMBL" id="KAJ7618064.1"/>
    </source>
</evidence>
<sequence length="262" mass="28550">MATACQLPPKCHLGTRKKVPRLMPPVNGTPGNVVEAPEHTLSQSTFAGAFFPQSQNSRISGGTFTSHVHITPPSALDGLGASFAKLARWEIVLTREIRMDQDCRTVSRGWETGGSSCRVFSAKVQNADSPKSVILYEGETAENAANMSHDMPTSGESGTGSAPDCLPVPGVPVCCKSSDVSDVLHRTCRAEDKTLWIRGSTGRLCVEFAPREMTEPPIWDACIKWSDPTWEVRAVDSLSLDEFHYFCSRGLAQHYEARLVRG</sequence>
<gene>
    <name evidence="1" type="ORF">FB45DRAFT_1007675</name>
</gene>
<organism evidence="1 2">
    <name type="scientific">Roridomyces roridus</name>
    <dbReference type="NCBI Taxonomy" id="1738132"/>
    <lineage>
        <taxon>Eukaryota</taxon>
        <taxon>Fungi</taxon>
        <taxon>Dikarya</taxon>
        <taxon>Basidiomycota</taxon>
        <taxon>Agaricomycotina</taxon>
        <taxon>Agaricomycetes</taxon>
        <taxon>Agaricomycetidae</taxon>
        <taxon>Agaricales</taxon>
        <taxon>Marasmiineae</taxon>
        <taxon>Mycenaceae</taxon>
        <taxon>Roridomyces</taxon>
    </lineage>
</organism>
<protein>
    <submittedName>
        <fullName evidence="1">Uncharacterized protein</fullName>
    </submittedName>
</protein>
<dbReference type="Proteomes" id="UP001221142">
    <property type="component" value="Unassembled WGS sequence"/>
</dbReference>
<reference evidence="1" key="1">
    <citation type="submission" date="2023-03" db="EMBL/GenBank/DDBJ databases">
        <title>Massive genome expansion in bonnet fungi (Mycena s.s.) driven by repeated elements and novel gene families across ecological guilds.</title>
        <authorList>
            <consortium name="Lawrence Berkeley National Laboratory"/>
            <person name="Harder C.B."/>
            <person name="Miyauchi S."/>
            <person name="Viragh M."/>
            <person name="Kuo A."/>
            <person name="Thoen E."/>
            <person name="Andreopoulos B."/>
            <person name="Lu D."/>
            <person name="Skrede I."/>
            <person name="Drula E."/>
            <person name="Henrissat B."/>
            <person name="Morin E."/>
            <person name="Kohler A."/>
            <person name="Barry K."/>
            <person name="LaButti K."/>
            <person name="Morin E."/>
            <person name="Salamov A."/>
            <person name="Lipzen A."/>
            <person name="Mereny Z."/>
            <person name="Hegedus B."/>
            <person name="Baldrian P."/>
            <person name="Stursova M."/>
            <person name="Weitz H."/>
            <person name="Taylor A."/>
            <person name="Grigoriev I.V."/>
            <person name="Nagy L.G."/>
            <person name="Martin F."/>
            <person name="Kauserud H."/>
        </authorList>
    </citation>
    <scope>NUCLEOTIDE SEQUENCE</scope>
    <source>
        <strain evidence="1">9284</strain>
    </source>
</reference>
<name>A0AAD7FG13_9AGAR</name>
<proteinExistence type="predicted"/>